<dbReference type="Gene3D" id="1.20.120.160">
    <property type="entry name" value="HPT domain"/>
    <property type="match status" value="1"/>
</dbReference>
<evidence type="ECO:0000256" key="6">
    <source>
        <dbReference type="ARBA" id="ARBA00022777"/>
    </source>
</evidence>
<evidence type="ECO:0000256" key="7">
    <source>
        <dbReference type="ARBA" id="ARBA00023012"/>
    </source>
</evidence>
<dbReference type="InterPro" id="IPR005467">
    <property type="entry name" value="His_kinase_dom"/>
</dbReference>
<evidence type="ECO:0000259" key="12">
    <source>
        <dbReference type="PROSITE" id="PS50894"/>
    </source>
</evidence>
<keyword evidence="7" id="KW-0902">Two-component regulatory system</keyword>
<dbReference type="Pfam" id="PF01627">
    <property type="entry name" value="Hpt"/>
    <property type="match status" value="1"/>
</dbReference>
<dbReference type="SUPFAM" id="SSF47226">
    <property type="entry name" value="Histidine-containing phosphotransfer domain, HPT domain"/>
    <property type="match status" value="1"/>
</dbReference>
<dbReference type="PANTHER" id="PTHR43395:SF1">
    <property type="entry name" value="CHEMOTAXIS PROTEIN CHEA"/>
    <property type="match status" value="1"/>
</dbReference>
<dbReference type="InterPro" id="IPR003594">
    <property type="entry name" value="HATPase_dom"/>
</dbReference>
<dbReference type="Pfam" id="PF02518">
    <property type="entry name" value="HATPase_c"/>
    <property type="match status" value="1"/>
</dbReference>
<dbReference type="SMART" id="SM00387">
    <property type="entry name" value="HATPase_c"/>
    <property type="match status" value="1"/>
</dbReference>
<evidence type="ECO:0000256" key="4">
    <source>
        <dbReference type="ARBA" id="ARBA00022553"/>
    </source>
</evidence>
<dbReference type="PROSITE" id="PS50109">
    <property type="entry name" value="HIS_KIN"/>
    <property type="match status" value="1"/>
</dbReference>
<dbReference type="SUPFAM" id="SSF55874">
    <property type="entry name" value="ATPase domain of HSP90 chaperone/DNA topoisomerase II/histidine kinase"/>
    <property type="match status" value="1"/>
</dbReference>
<proteinExistence type="predicted"/>
<feature type="domain" description="CheW-like" evidence="11">
    <location>
        <begin position="390"/>
        <end position="525"/>
    </location>
</feature>
<evidence type="ECO:0000256" key="1">
    <source>
        <dbReference type="ARBA" id="ARBA00000085"/>
    </source>
</evidence>
<dbReference type="AlphaFoldDB" id="A0A2A2SKP9"/>
<dbReference type="InterPro" id="IPR036641">
    <property type="entry name" value="HPT_dom_sf"/>
</dbReference>
<dbReference type="Gene3D" id="1.10.287.560">
    <property type="entry name" value="Histidine kinase CheA-like, homodimeric domain"/>
    <property type="match status" value="1"/>
</dbReference>
<dbReference type="Gene3D" id="3.30.565.10">
    <property type="entry name" value="Histidine kinase-like ATPase, C-terminal domain"/>
    <property type="match status" value="1"/>
</dbReference>
<sequence length="764" mass="81422">MDELLQEFIAETRETLEALSGEIVAWEANPTDRARLDAIFRFVHTVKGSCGFLDLPRLARLSHAAEDVLAAVRDGKRAPDTQLVNAVLAIVDRIGEIVEAIDAGHALDDSAEDLLIAALAEDAAPAIAAGGSGNLRAPTRSVRLNVELLDRMMSGMSDMVLARNELARRMREGDADPRTEAALERLSATVAEMRDTVTRTRMQKIEALFSALPRMVRDTAASLGKAVQLQIEGADVELDREMIEMMRDPLVHIIRNAIDHGVEAPAVRREAGKRETGRLRVSARQSGNRIMIEVADDGAGIDVGRVVAKAAKVGLHDVQTLAAMPEAAKLDLIFAPGLSSRDVASDISGRGVGMDVVRANVEQIGGRVSLDNRPGRGLTVVMEVPLTLSILSTIVVGAGGERYALPRQTVEEIVTVRGDAVRVDLLGDTPVVTVRGVRLPLVDLAGLLDLRSSLFFDLNTMIIVATRDGAFALAVDEVIDTEELVVKPAAPAIMATGLYAGQTLPDSGRPMLLLDGAGVAAYAGLRFGSYEVAEEQQAEQRQGAAALLFQDLDGRRRAIALACVDRVETVSADAISHTAGRLRLAVEERLLPLHANAPVAEGREATVLRLTDGAIEVGYAIAEPIDIVELPAELAPALDPRFMGVAVIGDEQVEVVDPITLFVHEPDAVASAPLCLLQPDEGGWMETFLRGTLEAAGYRCVTRLAPGEQAAVALTLDAAPVPAVPTVHLSRDRAGADGVGTVYRYDRDALLAAVSARIQSKRAA</sequence>
<gene>
    <name evidence="13" type="ORF">CKY28_02535</name>
</gene>
<dbReference type="InterPro" id="IPR004358">
    <property type="entry name" value="Sig_transdc_His_kin-like_C"/>
</dbReference>
<keyword evidence="4 9" id="KW-0597">Phosphoprotein</keyword>
<dbReference type="CDD" id="cd00088">
    <property type="entry name" value="HPT"/>
    <property type="match status" value="1"/>
</dbReference>
<dbReference type="SMART" id="SM00260">
    <property type="entry name" value="CheW"/>
    <property type="match status" value="1"/>
</dbReference>
<dbReference type="PANTHER" id="PTHR43395">
    <property type="entry name" value="SENSOR HISTIDINE KINASE CHEA"/>
    <property type="match status" value="1"/>
</dbReference>
<dbReference type="PROSITE" id="PS50894">
    <property type="entry name" value="HPT"/>
    <property type="match status" value="1"/>
</dbReference>
<dbReference type="InterPro" id="IPR036097">
    <property type="entry name" value="HisK_dim/P_sf"/>
</dbReference>
<protein>
    <recommendedName>
        <fullName evidence="3">Chemotaxis protein CheA</fullName>
        <ecNumber evidence="2">2.7.13.3</ecNumber>
    </recommendedName>
</protein>
<dbReference type="SMART" id="SM01231">
    <property type="entry name" value="H-kinase_dim"/>
    <property type="match status" value="1"/>
</dbReference>
<dbReference type="InterPro" id="IPR036061">
    <property type="entry name" value="CheW-like_dom_sf"/>
</dbReference>
<comment type="caution">
    <text evidence="13">The sequence shown here is derived from an EMBL/GenBank/DDBJ whole genome shotgun (WGS) entry which is preliminary data.</text>
</comment>
<dbReference type="Pfam" id="PF02895">
    <property type="entry name" value="H-kinase_dim"/>
    <property type="match status" value="1"/>
</dbReference>
<evidence type="ECO:0000313" key="14">
    <source>
        <dbReference type="Proteomes" id="UP000218151"/>
    </source>
</evidence>
<dbReference type="Proteomes" id="UP000218151">
    <property type="component" value="Unassembled WGS sequence"/>
</dbReference>
<dbReference type="InterPro" id="IPR008207">
    <property type="entry name" value="Sig_transdc_His_kin_Hpt_dom"/>
</dbReference>
<dbReference type="SUPFAM" id="SSF47384">
    <property type="entry name" value="Homodimeric domain of signal transducing histidine kinase"/>
    <property type="match status" value="1"/>
</dbReference>
<feature type="domain" description="Histidine kinase" evidence="10">
    <location>
        <begin position="130"/>
        <end position="388"/>
    </location>
</feature>
<comment type="function">
    <text evidence="8">Involved in the transmission of sensory signals from the chemoreceptors to the flagellar motors. CheA is autophosphorylated; it can transfer its phosphate group to either CheB or CheY.</text>
</comment>
<comment type="catalytic activity">
    <reaction evidence="1">
        <text>ATP + protein L-histidine = ADP + protein N-phospho-L-histidine.</text>
        <dbReference type="EC" id="2.7.13.3"/>
    </reaction>
</comment>
<dbReference type="FunFam" id="3.30.565.10:FF:000016">
    <property type="entry name" value="Chemotaxis protein CheA, putative"/>
    <property type="match status" value="1"/>
</dbReference>
<keyword evidence="5" id="KW-0808">Transferase</keyword>
<accession>A0A2A2SKP9</accession>
<dbReference type="InterPro" id="IPR037006">
    <property type="entry name" value="CheA-like_homodim_sf"/>
</dbReference>
<dbReference type="InterPro" id="IPR004105">
    <property type="entry name" value="CheA-like_dim"/>
</dbReference>
<dbReference type="SUPFAM" id="SSF50341">
    <property type="entry name" value="CheW-like"/>
    <property type="match status" value="1"/>
</dbReference>
<dbReference type="EC" id="2.7.13.3" evidence="2"/>
<evidence type="ECO:0000313" key="13">
    <source>
        <dbReference type="EMBL" id="PAX09803.1"/>
    </source>
</evidence>
<keyword evidence="14" id="KW-1185">Reference proteome</keyword>
<evidence type="ECO:0000259" key="10">
    <source>
        <dbReference type="PROSITE" id="PS50109"/>
    </source>
</evidence>
<dbReference type="PROSITE" id="PS50851">
    <property type="entry name" value="CHEW"/>
    <property type="match status" value="1"/>
</dbReference>
<feature type="domain" description="HPt" evidence="12">
    <location>
        <begin position="1"/>
        <end position="101"/>
    </location>
</feature>
<dbReference type="EMBL" id="NSLI01000001">
    <property type="protein sequence ID" value="PAX09803.1"/>
    <property type="molecule type" value="Genomic_DNA"/>
</dbReference>
<reference evidence="14" key="1">
    <citation type="submission" date="2017-09" db="EMBL/GenBank/DDBJ databases">
        <authorList>
            <person name="Feng G."/>
            <person name="Zhu H."/>
        </authorList>
    </citation>
    <scope>NUCLEOTIDE SEQUENCE [LARGE SCALE GENOMIC DNA]</scope>
    <source>
        <strain evidence="14">1PNM-20</strain>
    </source>
</reference>
<feature type="modified residue" description="Phosphohistidine" evidence="9">
    <location>
        <position position="44"/>
    </location>
</feature>
<evidence type="ECO:0000256" key="3">
    <source>
        <dbReference type="ARBA" id="ARBA00021495"/>
    </source>
</evidence>
<dbReference type="GO" id="GO:0000155">
    <property type="term" value="F:phosphorelay sensor kinase activity"/>
    <property type="evidence" value="ECO:0007669"/>
    <property type="project" value="InterPro"/>
</dbReference>
<organism evidence="13 14">
    <name type="scientific">Sphingomonas lenta</name>
    <dbReference type="NCBI Taxonomy" id="1141887"/>
    <lineage>
        <taxon>Bacteria</taxon>
        <taxon>Pseudomonadati</taxon>
        <taxon>Pseudomonadota</taxon>
        <taxon>Alphaproteobacteria</taxon>
        <taxon>Sphingomonadales</taxon>
        <taxon>Sphingomonadaceae</taxon>
        <taxon>Sphingomonas</taxon>
    </lineage>
</organism>
<name>A0A2A2SKP9_9SPHN</name>
<keyword evidence="6" id="KW-0418">Kinase</keyword>
<dbReference type="PRINTS" id="PR00344">
    <property type="entry name" value="BCTRLSENSOR"/>
</dbReference>
<dbReference type="Pfam" id="PF01584">
    <property type="entry name" value="CheW"/>
    <property type="match status" value="1"/>
</dbReference>
<evidence type="ECO:0000259" key="11">
    <source>
        <dbReference type="PROSITE" id="PS50851"/>
    </source>
</evidence>
<dbReference type="GO" id="GO:0006935">
    <property type="term" value="P:chemotaxis"/>
    <property type="evidence" value="ECO:0007669"/>
    <property type="project" value="InterPro"/>
</dbReference>
<evidence type="ECO:0000256" key="8">
    <source>
        <dbReference type="ARBA" id="ARBA00035100"/>
    </source>
</evidence>
<dbReference type="OrthoDB" id="9803176at2"/>
<dbReference type="RefSeq" id="WP_095996907.1">
    <property type="nucleotide sequence ID" value="NZ_NSLI01000001.1"/>
</dbReference>
<dbReference type="InterPro" id="IPR051315">
    <property type="entry name" value="Bact_Chemotaxis_CheA"/>
</dbReference>
<dbReference type="Gene3D" id="2.30.30.40">
    <property type="entry name" value="SH3 Domains"/>
    <property type="match status" value="1"/>
</dbReference>
<dbReference type="InterPro" id="IPR002545">
    <property type="entry name" value="CheW-lke_dom"/>
</dbReference>
<evidence type="ECO:0000256" key="9">
    <source>
        <dbReference type="PROSITE-ProRule" id="PRU00110"/>
    </source>
</evidence>
<dbReference type="InterPro" id="IPR036890">
    <property type="entry name" value="HATPase_C_sf"/>
</dbReference>
<dbReference type="SMART" id="SM00073">
    <property type="entry name" value="HPT"/>
    <property type="match status" value="1"/>
</dbReference>
<evidence type="ECO:0000256" key="2">
    <source>
        <dbReference type="ARBA" id="ARBA00012438"/>
    </source>
</evidence>
<dbReference type="GO" id="GO:0005737">
    <property type="term" value="C:cytoplasm"/>
    <property type="evidence" value="ECO:0007669"/>
    <property type="project" value="InterPro"/>
</dbReference>
<evidence type="ECO:0000256" key="5">
    <source>
        <dbReference type="ARBA" id="ARBA00022679"/>
    </source>
</evidence>